<dbReference type="GO" id="GO:0045717">
    <property type="term" value="P:negative regulation of fatty acid biosynthetic process"/>
    <property type="evidence" value="ECO:0007669"/>
    <property type="project" value="UniProtKB-ARBA"/>
</dbReference>
<dbReference type="GO" id="GO:0004674">
    <property type="term" value="F:protein serine/threonine kinase activity"/>
    <property type="evidence" value="ECO:0007669"/>
    <property type="project" value="UniProtKB-KW"/>
</dbReference>
<dbReference type="FunFam" id="1.10.510.10:FF:000021">
    <property type="entry name" value="Serine/threonine protein kinase"/>
    <property type="match status" value="1"/>
</dbReference>
<dbReference type="FunFam" id="3.30.200.20:FF:000035">
    <property type="entry name" value="Serine/threonine protein kinase Stk1"/>
    <property type="match status" value="1"/>
</dbReference>
<keyword evidence="4" id="KW-0547">Nucleotide-binding</keyword>
<name>A0A4U3M7M8_9ACTN</name>
<dbReference type="SMART" id="SM00220">
    <property type="entry name" value="S_TKc"/>
    <property type="match status" value="1"/>
</dbReference>
<feature type="domain" description="PASTA" evidence="12">
    <location>
        <begin position="422"/>
        <end position="486"/>
    </location>
</feature>
<dbReference type="NCBIfam" id="NF033483">
    <property type="entry name" value="PknB_PASTA_kin"/>
    <property type="match status" value="1"/>
</dbReference>
<sequence length="638" mass="68698">MDTTLSDPLVGHTLDGRYRVESRIARGGMASVYLALDVRLDRMVAIKVMHRSLAEDPQFVRRFIGEAKSVASLSHPNIVHVFDQGTDGDHVYLSMEYFPGKTLRAVLDERGPLAPREALEIMIPVLAALGSAHLAGLIHRDVKPENVLMTEDGRVKVVDFGLVRAIEGGNQTRSGVMIGTVGYMAPEQVTTGQADVRADVYAAGIMLFELLTGRQPFGGESPVSVAYRHVHESVPAPSSFSYDIAPALDALVAAATAKDPADRPRDANAMLVAAVEVHRTLPAATTGRHSAPPRPAQVEQAFHTGSHTMIQPAIQIPPTTPPRSRRGFRVNWGIVALALVMVGGIAFSGWYFTTPRTAIVPDLVQRNVEAARQLAESNGFTIKIAEGRYDAKVPKDMVLETSPVKGVEAERGSVITIIASRGPEMVTVPKVEGKTEADARVAISDAGLNVSRVRRTPSDTIARGLVIKTDPVVGKKVEKGSNVILAVSMGLLLPDVVNMPRDQAEALMRENGFDPSCVNEVVDDTQQGTVIAQEPIAGAEVDKGARVCLTVSRGPDTGWKWPWEQDPSVAAPDFVPVPDVRFKDVNEAKRELEAAGFRVQVHKLFSRGRPGGDGAGKRVRGQNPLGQVPAGSTINLWY</sequence>
<comment type="caution">
    <text evidence="13">The sequence shown here is derived from an EMBL/GenBank/DDBJ whole genome shotgun (WGS) entry which is preliminary data.</text>
</comment>
<evidence type="ECO:0000313" key="14">
    <source>
        <dbReference type="Proteomes" id="UP000308705"/>
    </source>
</evidence>
<dbReference type="PROSITE" id="PS50011">
    <property type="entry name" value="PROTEIN_KINASE_DOM"/>
    <property type="match status" value="1"/>
</dbReference>
<proteinExistence type="predicted"/>
<dbReference type="Pfam" id="PF03793">
    <property type="entry name" value="PASTA"/>
    <property type="match status" value="4"/>
</dbReference>
<evidence type="ECO:0000256" key="2">
    <source>
        <dbReference type="ARBA" id="ARBA00022527"/>
    </source>
</evidence>
<evidence type="ECO:0000259" key="12">
    <source>
        <dbReference type="PROSITE" id="PS51178"/>
    </source>
</evidence>
<protein>
    <recommendedName>
        <fullName evidence="1">non-specific serine/threonine protein kinase</fullName>
        <ecNumber evidence="1">2.7.11.1</ecNumber>
    </recommendedName>
</protein>
<dbReference type="PANTHER" id="PTHR43289:SF34">
    <property type="entry name" value="SERINE_THREONINE-PROTEIN KINASE YBDM-RELATED"/>
    <property type="match status" value="1"/>
</dbReference>
<dbReference type="PROSITE" id="PS00108">
    <property type="entry name" value="PROTEIN_KINASE_ST"/>
    <property type="match status" value="1"/>
</dbReference>
<dbReference type="InterPro" id="IPR000719">
    <property type="entry name" value="Prot_kinase_dom"/>
</dbReference>
<keyword evidence="14" id="KW-1185">Reference proteome</keyword>
<dbReference type="Proteomes" id="UP000308705">
    <property type="component" value="Unassembled WGS sequence"/>
</dbReference>
<dbReference type="Gene3D" id="3.30.10.20">
    <property type="match status" value="4"/>
</dbReference>
<evidence type="ECO:0000256" key="7">
    <source>
        <dbReference type="ARBA" id="ARBA00047899"/>
    </source>
</evidence>
<dbReference type="PANTHER" id="PTHR43289">
    <property type="entry name" value="MITOGEN-ACTIVATED PROTEIN KINASE KINASE KINASE 20-RELATED"/>
    <property type="match status" value="1"/>
</dbReference>
<evidence type="ECO:0000256" key="5">
    <source>
        <dbReference type="ARBA" id="ARBA00022777"/>
    </source>
</evidence>
<evidence type="ECO:0000256" key="3">
    <source>
        <dbReference type="ARBA" id="ARBA00022679"/>
    </source>
</evidence>
<keyword evidence="6" id="KW-0067">ATP-binding</keyword>
<dbReference type="InterPro" id="IPR005543">
    <property type="entry name" value="PASTA_dom"/>
</dbReference>
<dbReference type="RefSeq" id="WP_137250115.1">
    <property type="nucleotide sequence ID" value="NZ_SZQA01000032.1"/>
</dbReference>
<dbReference type="CDD" id="cd06577">
    <property type="entry name" value="PASTA_pknB"/>
    <property type="match status" value="4"/>
</dbReference>
<dbReference type="OrthoDB" id="9762169at2"/>
<feature type="domain" description="PASTA" evidence="12">
    <location>
        <begin position="487"/>
        <end position="553"/>
    </location>
</feature>
<dbReference type="PROSITE" id="PS51178">
    <property type="entry name" value="PASTA"/>
    <property type="match status" value="4"/>
</dbReference>
<keyword evidence="5 13" id="KW-0418">Kinase</keyword>
<feature type="transmembrane region" description="Helical" evidence="10">
    <location>
        <begin position="332"/>
        <end position="352"/>
    </location>
</feature>
<keyword evidence="10" id="KW-0812">Transmembrane</keyword>
<dbReference type="EC" id="2.7.11.1" evidence="1"/>
<keyword evidence="3" id="KW-0808">Transferase</keyword>
<keyword evidence="10" id="KW-0472">Membrane</keyword>
<evidence type="ECO:0000313" key="13">
    <source>
        <dbReference type="EMBL" id="TKK84851.1"/>
    </source>
</evidence>
<dbReference type="CDD" id="cd14014">
    <property type="entry name" value="STKc_PknB_like"/>
    <property type="match status" value="1"/>
</dbReference>
<dbReference type="Gene3D" id="1.10.510.10">
    <property type="entry name" value="Transferase(Phosphotransferase) domain 1"/>
    <property type="match status" value="1"/>
</dbReference>
<accession>A0A4U3M7M8</accession>
<evidence type="ECO:0000256" key="9">
    <source>
        <dbReference type="SAM" id="MobiDB-lite"/>
    </source>
</evidence>
<dbReference type="AlphaFoldDB" id="A0A4U3M7M8"/>
<comment type="catalytic activity">
    <reaction evidence="8">
        <text>L-seryl-[protein] + ATP = O-phospho-L-seryl-[protein] + ADP + H(+)</text>
        <dbReference type="Rhea" id="RHEA:17989"/>
        <dbReference type="Rhea" id="RHEA-COMP:9863"/>
        <dbReference type="Rhea" id="RHEA-COMP:11604"/>
        <dbReference type="ChEBI" id="CHEBI:15378"/>
        <dbReference type="ChEBI" id="CHEBI:29999"/>
        <dbReference type="ChEBI" id="CHEBI:30616"/>
        <dbReference type="ChEBI" id="CHEBI:83421"/>
        <dbReference type="ChEBI" id="CHEBI:456216"/>
        <dbReference type="EC" id="2.7.11.1"/>
    </reaction>
</comment>
<feature type="domain" description="PASTA" evidence="12">
    <location>
        <begin position="354"/>
        <end position="421"/>
    </location>
</feature>
<evidence type="ECO:0000259" key="11">
    <source>
        <dbReference type="PROSITE" id="PS50011"/>
    </source>
</evidence>
<reference evidence="13 14" key="1">
    <citation type="submission" date="2019-04" db="EMBL/GenBank/DDBJ databases">
        <title>Herbidospora sp. NEAU-GS14.nov., a novel actinomycete isolated from soil.</title>
        <authorList>
            <person name="Han L."/>
        </authorList>
    </citation>
    <scope>NUCLEOTIDE SEQUENCE [LARGE SCALE GENOMIC DNA]</scope>
    <source>
        <strain evidence="13 14">NEAU-GS14</strain>
    </source>
</reference>
<keyword evidence="2" id="KW-0723">Serine/threonine-protein kinase</keyword>
<evidence type="ECO:0000256" key="4">
    <source>
        <dbReference type="ARBA" id="ARBA00022741"/>
    </source>
</evidence>
<evidence type="ECO:0000256" key="8">
    <source>
        <dbReference type="ARBA" id="ARBA00048679"/>
    </source>
</evidence>
<dbReference type="Gene3D" id="3.30.200.20">
    <property type="entry name" value="Phosphorylase Kinase, domain 1"/>
    <property type="match status" value="1"/>
</dbReference>
<feature type="domain" description="PASTA" evidence="12">
    <location>
        <begin position="571"/>
        <end position="638"/>
    </location>
</feature>
<organism evidence="13 14">
    <name type="scientific">Herbidospora galbida</name>
    <dbReference type="NCBI Taxonomy" id="2575442"/>
    <lineage>
        <taxon>Bacteria</taxon>
        <taxon>Bacillati</taxon>
        <taxon>Actinomycetota</taxon>
        <taxon>Actinomycetes</taxon>
        <taxon>Streptosporangiales</taxon>
        <taxon>Streptosporangiaceae</taxon>
        <taxon>Herbidospora</taxon>
    </lineage>
</organism>
<evidence type="ECO:0000256" key="1">
    <source>
        <dbReference type="ARBA" id="ARBA00012513"/>
    </source>
</evidence>
<dbReference type="Pfam" id="PF00069">
    <property type="entry name" value="Pkinase"/>
    <property type="match status" value="1"/>
</dbReference>
<dbReference type="SMART" id="SM00740">
    <property type="entry name" value="PASTA"/>
    <property type="match status" value="4"/>
</dbReference>
<keyword evidence="10" id="KW-1133">Transmembrane helix</keyword>
<gene>
    <name evidence="13" type="primary">pknB</name>
    <name evidence="13" type="ORF">FDA94_28310</name>
</gene>
<dbReference type="EMBL" id="SZQA01000032">
    <property type="protein sequence ID" value="TKK84851.1"/>
    <property type="molecule type" value="Genomic_DNA"/>
</dbReference>
<comment type="catalytic activity">
    <reaction evidence="7">
        <text>L-threonyl-[protein] + ATP = O-phospho-L-threonyl-[protein] + ADP + H(+)</text>
        <dbReference type="Rhea" id="RHEA:46608"/>
        <dbReference type="Rhea" id="RHEA-COMP:11060"/>
        <dbReference type="Rhea" id="RHEA-COMP:11605"/>
        <dbReference type="ChEBI" id="CHEBI:15378"/>
        <dbReference type="ChEBI" id="CHEBI:30013"/>
        <dbReference type="ChEBI" id="CHEBI:30616"/>
        <dbReference type="ChEBI" id="CHEBI:61977"/>
        <dbReference type="ChEBI" id="CHEBI:456216"/>
        <dbReference type="EC" id="2.7.11.1"/>
    </reaction>
</comment>
<feature type="region of interest" description="Disordered" evidence="9">
    <location>
        <begin position="608"/>
        <end position="627"/>
    </location>
</feature>
<feature type="domain" description="Protein kinase" evidence="11">
    <location>
        <begin position="18"/>
        <end position="281"/>
    </location>
</feature>
<dbReference type="InterPro" id="IPR008271">
    <property type="entry name" value="Ser/Thr_kinase_AS"/>
</dbReference>
<dbReference type="InterPro" id="IPR011009">
    <property type="entry name" value="Kinase-like_dom_sf"/>
</dbReference>
<dbReference type="SUPFAM" id="SSF56112">
    <property type="entry name" value="Protein kinase-like (PK-like)"/>
    <property type="match status" value="1"/>
</dbReference>
<evidence type="ECO:0000256" key="6">
    <source>
        <dbReference type="ARBA" id="ARBA00022840"/>
    </source>
</evidence>
<evidence type="ECO:0000256" key="10">
    <source>
        <dbReference type="SAM" id="Phobius"/>
    </source>
</evidence>
<dbReference type="GO" id="GO:0005524">
    <property type="term" value="F:ATP binding"/>
    <property type="evidence" value="ECO:0007669"/>
    <property type="project" value="UniProtKB-KW"/>
</dbReference>